<evidence type="ECO:0000313" key="2">
    <source>
        <dbReference type="EMBL" id="KAJ2863144.1"/>
    </source>
</evidence>
<feature type="region of interest" description="Disordered" evidence="1">
    <location>
        <begin position="175"/>
        <end position="207"/>
    </location>
</feature>
<feature type="compositionally biased region" description="Polar residues" evidence="1">
    <location>
        <begin position="114"/>
        <end position="123"/>
    </location>
</feature>
<dbReference type="EMBL" id="JANBUY010000135">
    <property type="protein sequence ID" value="KAJ2863144.1"/>
    <property type="molecule type" value="Genomic_DNA"/>
</dbReference>
<proteinExistence type="predicted"/>
<gene>
    <name evidence="2" type="ORF">GGH94_003808</name>
</gene>
<feature type="compositionally biased region" description="Low complexity" evidence="1">
    <location>
        <begin position="190"/>
        <end position="201"/>
    </location>
</feature>
<feature type="compositionally biased region" description="Polar residues" evidence="1">
    <location>
        <begin position="10"/>
        <end position="22"/>
    </location>
</feature>
<organism evidence="2 3">
    <name type="scientific">Coemansia aciculifera</name>
    <dbReference type="NCBI Taxonomy" id="417176"/>
    <lineage>
        <taxon>Eukaryota</taxon>
        <taxon>Fungi</taxon>
        <taxon>Fungi incertae sedis</taxon>
        <taxon>Zoopagomycota</taxon>
        <taxon>Kickxellomycotina</taxon>
        <taxon>Kickxellomycetes</taxon>
        <taxon>Kickxellales</taxon>
        <taxon>Kickxellaceae</taxon>
        <taxon>Coemansia</taxon>
    </lineage>
</organism>
<feature type="region of interest" description="Disordered" evidence="1">
    <location>
        <begin position="1"/>
        <end position="35"/>
    </location>
</feature>
<dbReference type="AlphaFoldDB" id="A0A9W8IGH6"/>
<comment type="caution">
    <text evidence="2">The sequence shown here is derived from an EMBL/GenBank/DDBJ whole genome shotgun (WGS) entry which is preliminary data.</text>
</comment>
<evidence type="ECO:0000256" key="1">
    <source>
        <dbReference type="SAM" id="MobiDB-lite"/>
    </source>
</evidence>
<dbReference type="Proteomes" id="UP001140074">
    <property type="component" value="Unassembled WGS sequence"/>
</dbReference>
<reference evidence="2" key="1">
    <citation type="submission" date="2022-07" db="EMBL/GenBank/DDBJ databases">
        <title>Phylogenomic reconstructions and comparative analyses of Kickxellomycotina fungi.</title>
        <authorList>
            <person name="Reynolds N.K."/>
            <person name="Stajich J.E."/>
            <person name="Barry K."/>
            <person name="Grigoriev I.V."/>
            <person name="Crous P."/>
            <person name="Smith M.E."/>
        </authorList>
    </citation>
    <scope>NUCLEOTIDE SEQUENCE</scope>
    <source>
        <strain evidence="2">RSA 476</strain>
    </source>
</reference>
<accession>A0A9W8IGH6</accession>
<evidence type="ECO:0000313" key="3">
    <source>
        <dbReference type="Proteomes" id="UP001140074"/>
    </source>
</evidence>
<keyword evidence="3" id="KW-1185">Reference proteome</keyword>
<name>A0A9W8IGH6_9FUNG</name>
<sequence length="331" mass="35794">MVTFRAATQADESTNRIMQSHGYSAKRGPSPPPITGLLCRSGTNLHSVWQWLSIHRGRLAYVVSEPLLTSTVAIVRPLVVRPQISPYAAPRRHNTSRDSVDSALPLYEPPPPSLHNSSVNNPSIREEDESLTITSPPPYWEIAQQTEYGRAHTTRVAAAAVAAVFGNVPQTSLLSRRPSQLSPGATLIRSSTTVDSVSSSDTSHRRQCSASLAGGGLARTFTQSMPSLPLLLRDEQAVAAAIEDSRQRAVATASTSNNEHAIRFVQQSVASAAIDNSSEQGTAGHIRRGSGGLLHSFHGQVRMARLSAKTNPEYTRGGKKHSGWLWRLLNM</sequence>
<protein>
    <submittedName>
        <fullName evidence="2">Uncharacterized protein</fullName>
    </submittedName>
</protein>
<feature type="region of interest" description="Disordered" evidence="1">
    <location>
        <begin position="89"/>
        <end position="136"/>
    </location>
</feature>